<name>A0AAV7INV3_COTGL</name>
<comment type="caution">
    <text evidence="1">The sequence shown here is derived from an EMBL/GenBank/DDBJ whole genome shotgun (WGS) entry which is preliminary data.</text>
</comment>
<dbReference type="EMBL" id="JAHXZJ010001120">
    <property type="protein sequence ID" value="KAH0553354.1"/>
    <property type="molecule type" value="Genomic_DNA"/>
</dbReference>
<reference evidence="1 2" key="1">
    <citation type="journal article" date="2021" name="J. Hered.">
        <title>A chromosome-level genome assembly of the parasitoid wasp, Cotesia glomerata (Hymenoptera: Braconidae).</title>
        <authorList>
            <person name="Pinto B.J."/>
            <person name="Weis J.J."/>
            <person name="Gamble T."/>
            <person name="Ode P.J."/>
            <person name="Paul R."/>
            <person name="Zaspel J.M."/>
        </authorList>
    </citation>
    <scope>NUCLEOTIDE SEQUENCE [LARGE SCALE GENOMIC DNA]</scope>
    <source>
        <strain evidence="1">CgM1</strain>
    </source>
</reference>
<evidence type="ECO:0000313" key="2">
    <source>
        <dbReference type="Proteomes" id="UP000826195"/>
    </source>
</evidence>
<sequence length="127" mass="14940">MNLKFDLSHDILRYCWTIPLLPADRFKEATQEILNTIHDTADFYNDDKSCLIKFILNVEEWLLQKPGEFSFYDIPCEAINIAENFTRHMGSNLEGYQPNLFRYLGAFHLNSTAILDIQWKEILSIHI</sequence>
<keyword evidence="2" id="KW-1185">Reference proteome</keyword>
<proteinExistence type="predicted"/>
<evidence type="ECO:0000313" key="1">
    <source>
        <dbReference type="EMBL" id="KAH0553354.1"/>
    </source>
</evidence>
<dbReference type="Proteomes" id="UP000826195">
    <property type="component" value="Unassembled WGS sequence"/>
</dbReference>
<gene>
    <name evidence="1" type="ORF">KQX54_001716</name>
</gene>
<protein>
    <submittedName>
        <fullName evidence="1">Uncharacterized protein</fullName>
    </submittedName>
</protein>
<accession>A0AAV7INV3</accession>
<dbReference type="AlphaFoldDB" id="A0AAV7INV3"/>
<organism evidence="1 2">
    <name type="scientific">Cotesia glomerata</name>
    <name type="common">Lepidopteran parasitic wasp</name>
    <name type="synonym">Apanteles glomeratus</name>
    <dbReference type="NCBI Taxonomy" id="32391"/>
    <lineage>
        <taxon>Eukaryota</taxon>
        <taxon>Metazoa</taxon>
        <taxon>Ecdysozoa</taxon>
        <taxon>Arthropoda</taxon>
        <taxon>Hexapoda</taxon>
        <taxon>Insecta</taxon>
        <taxon>Pterygota</taxon>
        <taxon>Neoptera</taxon>
        <taxon>Endopterygota</taxon>
        <taxon>Hymenoptera</taxon>
        <taxon>Apocrita</taxon>
        <taxon>Ichneumonoidea</taxon>
        <taxon>Braconidae</taxon>
        <taxon>Microgastrinae</taxon>
        <taxon>Cotesia</taxon>
    </lineage>
</organism>